<dbReference type="Pfam" id="PF24864">
    <property type="entry name" value="DUF7730"/>
    <property type="match status" value="1"/>
</dbReference>
<keyword evidence="3" id="KW-1185">Reference proteome</keyword>
<dbReference type="InterPro" id="IPR056632">
    <property type="entry name" value="DUF7730"/>
</dbReference>
<accession>A0A6A5WXE4</accession>
<gene>
    <name evidence="2" type="ORF">P154DRAFT_615234</name>
</gene>
<sequence length="291" mass="33916">MHPNPKVTFRQKMKEKAIALLSGKPADISRPESPKSTSTQEACILFRKLPLEIRLQIYADTVGSQGRPLHILASDYRKIRRLAHWECHEVDQDVPMWQHDCLFHLENKKIVYRQLYVRSNSNLLPLLLTCRLIYAEALKSLYSENIFEFQSSKTLLAFRSGIPQPQWKSLRTVHLWTVFTGPLVSGHDYNFPPERFPRWLDACRALQEIHTLQSLHVDLIFQPDRYANQEYNQQDVLLEVLESLNCIKAARFCVKTNVGVPESVITQLLPLHYTISAEKLPWSKEPDDYFF</sequence>
<name>A0A6A5WXE4_9PLEO</name>
<feature type="domain" description="DUF7730" evidence="1">
    <location>
        <begin position="39"/>
        <end position="245"/>
    </location>
</feature>
<dbReference type="OrthoDB" id="4757095at2759"/>
<evidence type="ECO:0000259" key="1">
    <source>
        <dbReference type="Pfam" id="PF24864"/>
    </source>
</evidence>
<dbReference type="EMBL" id="ML977559">
    <property type="protein sequence ID" value="KAF2006483.1"/>
    <property type="molecule type" value="Genomic_DNA"/>
</dbReference>
<dbReference type="Proteomes" id="UP000799779">
    <property type="component" value="Unassembled WGS sequence"/>
</dbReference>
<organism evidence="2 3">
    <name type="scientific">Amniculicola lignicola CBS 123094</name>
    <dbReference type="NCBI Taxonomy" id="1392246"/>
    <lineage>
        <taxon>Eukaryota</taxon>
        <taxon>Fungi</taxon>
        <taxon>Dikarya</taxon>
        <taxon>Ascomycota</taxon>
        <taxon>Pezizomycotina</taxon>
        <taxon>Dothideomycetes</taxon>
        <taxon>Pleosporomycetidae</taxon>
        <taxon>Pleosporales</taxon>
        <taxon>Amniculicolaceae</taxon>
        <taxon>Amniculicola</taxon>
    </lineage>
</organism>
<dbReference type="AlphaFoldDB" id="A0A6A5WXE4"/>
<proteinExistence type="predicted"/>
<reference evidence="2" key="1">
    <citation type="journal article" date="2020" name="Stud. Mycol.">
        <title>101 Dothideomycetes genomes: a test case for predicting lifestyles and emergence of pathogens.</title>
        <authorList>
            <person name="Haridas S."/>
            <person name="Albert R."/>
            <person name="Binder M."/>
            <person name="Bloem J."/>
            <person name="Labutti K."/>
            <person name="Salamov A."/>
            <person name="Andreopoulos B."/>
            <person name="Baker S."/>
            <person name="Barry K."/>
            <person name="Bills G."/>
            <person name="Bluhm B."/>
            <person name="Cannon C."/>
            <person name="Castanera R."/>
            <person name="Culley D."/>
            <person name="Daum C."/>
            <person name="Ezra D."/>
            <person name="Gonzalez J."/>
            <person name="Henrissat B."/>
            <person name="Kuo A."/>
            <person name="Liang C."/>
            <person name="Lipzen A."/>
            <person name="Lutzoni F."/>
            <person name="Magnuson J."/>
            <person name="Mondo S."/>
            <person name="Nolan M."/>
            <person name="Ohm R."/>
            <person name="Pangilinan J."/>
            <person name="Park H.-J."/>
            <person name="Ramirez L."/>
            <person name="Alfaro M."/>
            <person name="Sun H."/>
            <person name="Tritt A."/>
            <person name="Yoshinaga Y."/>
            <person name="Zwiers L.-H."/>
            <person name="Turgeon B."/>
            <person name="Goodwin S."/>
            <person name="Spatafora J."/>
            <person name="Crous P."/>
            <person name="Grigoriev I."/>
        </authorList>
    </citation>
    <scope>NUCLEOTIDE SEQUENCE</scope>
    <source>
        <strain evidence="2">CBS 123094</strain>
    </source>
</reference>
<dbReference type="PANTHER" id="PTHR38790">
    <property type="entry name" value="2EXR DOMAIN-CONTAINING PROTEIN-RELATED"/>
    <property type="match status" value="1"/>
</dbReference>
<evidence type="ECO:0000313" key="2">
    <source>
        <dbReference type="EMBL" id="KAF2006483.1"/>
    </source>
</evidence>
<protein>
    <recommendedName>
        <fullName evidence="1">DUF7730 domain-containing protein</fullName>
    </recommendedName>
</protein>
<evidence type="ECO:0000313" key="3">
    <source>
        <dbReference type="Proteomes" id="UP000799779"/>
    </source>
</evidence>